<evidence type="ECO:0000313" key="4">
    <source>
        <dbReference type="Proteomes" id="UP000235786"/>
    </source>
</evidence>
<protein>
    <recommendedName>
        <fullName evidence="2">DUF7923 domain-containing protein</fullName>
    </recommendedName>
</protein>
<name>A0A2J6RF46_HYAVF</name>
<keyword evidence="4" id="KW-1185">Reference proteome</keyword>
<dbReference type="PANTHER" id="PTHR37543">
    <property type="entry name" value="CCCH ZINC FINGER DNA BINDING PROTEIN (AFU_ORTHOLOGUE AFUA_5G12760)"/>
    <property type="match status" value="1"/>
</dbReference>
<feature type="domain" description="DUF7923" evidence="2">
    <location>
        <begin position="89"/>
        <end position="271"/>
    </location>
</feature>
<evidence type="ECO:0000256" key="1">
    <source>
        <dbReference type="SAM" id="Coils"/>
    </source>
</evidence>
<dbReference type="Proteomes" id="UP000235786">
    <property type="component" value="Unassembled WGS sequence"/>
</dbReference>
<keyword evidence="1" id="KW-0175">Coiled coil</keyword>
<evidence type="ECO:0000313" key="3">
    <source>
        <dbReference type="EMBL" id="PMD37142.1"/>
    </source>
</evidence>
<gene>
    <name evidence="3" type="ORF">L207DRAFT_635914</name>
</gene>
<sequence length="421" mass="47725">MSNMDLGSVVEMDYRSRFKDFLVLEEQKRNLVEEILVKLDAMTAQLDIVMSDSTREVSILKADLENEREARRNWQDKAGTLRERISAMEQARFVLVLIDADADNYLFHERYLSRGLAGGQAAADQFMEKVREHLASLGAGINDPKSVPVVVKAYAHLSGIAQACVRDRKLSFVGDMTQFWIGFTRRYPLVDFVDVGLGKEEADNKLKKVLSFHIGNPQCEHILLACCHDAGYVPELREYAAQSSYCNRVTLLLAGRVRSDMSTLGFRATRLFEPLFSSNNSPSIPQALPNGKARQLSVSNIQQTVDLITAEASSQVKEKLVKNCGRLRPIRRNSVGKRIDKDLSVDPRVLQDMRERNLCSWHYLRSDCQKSSCERNHNYPRPLSAEEYDAQWFIARQGGCYAQRKRGNCEDDLCMYGHGST</sequence>
<organism evidence="3 4">
    <name type="scientific">Hyaloscypha variabilis (strain UAMH 11265 / GT02V1 / F)</name>
    <name type="common">Meliniomyces variabilis</name>
    <dbReference type="NCBI Taxonomy" id="1149755"/>
    <lineage>
        <taxon>Eukaryota</taxon>
        <taxon>Fungi</taxon>
        <taxon>Dikarya</taxon>
        <taxon>Ascomycota</taxon>
        <taxon>Pezizomycotina</taxon>
        <taxon>Leotiomycetes</taxon>
        <taxon>Helotiales</taxon>
        <taxon>Hyaloscyphaceae</taxon>
        <taxon>Hyaloscypha</taxon>
        <taxon>Hyaloscypha variabilis</taxon>
    </lineage>
</organism>
<dbReference type="InterPro" id="IPR057683">
    <property type="entry name" value="DUF7923"/>
</dbReference>
<feature type="coiled-coil region" evidence="1">
    <location>
        <begin position="50"/>
        <end position="91"/>
    </location>
</feature>
<dbReference type="STRING" id="1149755.A0A2J6RF46"/>
<proteinExistence type="predicted"/>
<evidence type="ECO:0000259" key="2">
    <source>
        <dbReference type="Pfam" id="PF25540"/>
    </source>
</evidence>
<reference evidence="3 4" key="1">
    <citation type="submission" date="2016-04" db="EMBL/GenBank/DDBJ databases">
        <title>A degradative enzymes factory behind the ericoid mycorrhizal symbiosis.</title>
        <authorList>
            <consortium name="DOE Joint Genome Institute"/>
            <person name="Martino E."/>
            <person name="Morin E."/>
            <person name="Grelet G."/>
            <person name="Kuo A."/>
            <person name="Kohler A."/>
            <person name="Daghino S."/>
            <person name="Barry K."/>
            <person name="Choi C."/>
            <person name="Cichocki N."/>
            <person name="Clum A."/>
            <person name="Copeland A."/>
            <person name="Hainaut M."/>
            <person name="Haridas S."/>
            <person name="Labutti K."/>
            <person name="Lindquist E."/>
            <person name="Lipzen A."/>
            <person name="Khouja H.-R."/>
            <person name="Murat C."/>
            <person name="Ohm R."/>
            <person name="Olson A."/>
            <person name="Spatafora J."/>
            <person name="Veneault-Fourrey C."/>
            <person name="Henrissat B."/>
            <person name="Grigoriev I."/>
            <person name="Martin F."/>
            <person name="Perotto S."/>
        </authorList>
    </citation>
    <scope>NUCLEOTIDE SEQUENCE [LARGE SCALE GENOMIC DNA]</scope>
    <source>
        <strain evidence="3 4">F</strain>
    </source>
</reference>
<dbReference type="PANTHER" id="PTHR37543:SF1">
    <property type="entry name" value="CCCH ZINC FINGER DNA BINDING PROTEIN (AFU_ORTHOLOGUE AFUA_5G12760)"/>
    <property type="match status" value="1"/>
</dbReference>
<dbReference type="Pfam" id="PF25540">
    <property type="entry name" value="DUF7923"/>
    <property type="match status" value="1"/>
</dbReference>
<dbReference type="OrthoDB" id="2270193at2759"/>
<dbReference type="EMBL" id="KZ613949">
    <property type="protein sequence ID" value="PMD37142.1"/>
    <property type="molecule type" value="Genomic_DNA"/>
</dbReference>
<dbReference type="AlphaFoldDB" id="A0A2J6RF46"/>
<accession>A0A2J6RF46</accession>